<feature type="transmembrane region" description="Helical" evidence="1">
    <location>
        <begin position="66"/>
        <end position="85"/>
    </location>
</feature>
<keyword evidence="1" id="KW-0472">Membrane</keyword>
<feature type="transmembrane region" description="Helical" evidence="1">
    <location>
        <begin position="97"/>
        <end position="120"/>
    </location>
</feature>
<feature type="transmembrane region" description="Helical" evidence="1">
    <location>
        <begin position="126"/>
        <end position="146"/>
    </location>
</feature>
<evidence type="ECO:0000313" key="3">
    <source>
        <dbReference type="Proteomes" id="UP001155280"/>
    </source>
</evidence>
<keyword evidence="3" id="KW-1185">Reference proteome</keyword>
<evidence type="ECO:0000313" key="2">
    <source>
        <dbReference type="EMBL" id="MCP9200855.1"/>
    </source>
</evidence>
<reference evidence="2" key="1">
    <citation type="submission" date="2022-07" db="EMBL/GenBank/DDBJ databases">
        <title>Gramela sediminis sp. nov., isolated from deep-sea sediment of the Indian Ocean.</title>
        <authorList>
            <person name="Shi H."/>
        </authorList>
    </citation>
    <scope>NUCLEOTIDE SEQUENCE</scope>
    <source>
        <strain evidence="2">GC03-9</strain>
    </source>
</reference>
<dbReference type="EMBL" id="JANCNS010000003">
    <property type="protein sequence ID" value="MCP9200855.1"/>
    <property type="molecule type" value="Genomic_DNA"/>
</dbReference>
<dbReference type="RefSeq" id="WP_241552525.1">
    <property type="nucleotide sequence ID" value="NZ_JANCNS010000003.1"/>
</dbReference>
<name>A0A9X2KYS2_9FLAO</name>
<feature type="transmembrane region" description="Helical" evidence="1">
    <location>
        <begin position="14"/>
        <end position="32"/>
    </location>
</feature>
<evidence type="ECO:0000256" key="1">
    <source>
        <dbReference type="SAM" id="Phobius"/>
    </source>
</evidence>
<comment type="caution">
    <text evidence="2">The sequence shown here is derived from an EMBL/GenBank/DDBJ whole genome shotgun (WGS) entry which is preliminary data.</text>
</comment>
<protein>
    <submittedName>
        <fullName evidence="2">Uncharacterized protein</fullName>
    </submittedName>
</protein>
<keyword evidence="1" id="KW-1133">Transmembrane helix</keyword>
<dbReference type="AlphaFoldDB" id="A0A9X2KYS2"/>
<accession>A0A9X2KYS2</accession>
<sequence>MKANYLFPNRFKKVGWMLLLPSAVLGVLVLFFDLEFDFLDGRIFTLYSGEFLGEEGEFFKLFSGNYTKTIVGLLFLIGAILVAFSKEKHEDEFVSKIRLESLVWAIYINYLILGICFLLFYDLDFLMVMILNMFTILIFFIIRFYYSLYQAKKQLSYE</sequence>
<proteinExistence type="predicted"/>
<organism evidence="2 3">
    <name type="scientific">Christiangramia oceanisediminis</name>
    <dbReference type="NCBI Taxonomy" id="2920386"/>
    <lineage>
        <taxon>Bacteria</taxon>
        <taxon>Pseudomonadati</taxon>
        <taxon>Bacteroidota</taxon>
        <taxon>Flavobacteriia</taxon>
        <taxon>Flavobacteriales</taxon>
        <taxon>Flavobacteriaceae</taxon>
        <taxon>Christiangramia</taxon>
    </lineage>
</organism>
<dbReference type="Proteomes" id="UP001155280">
    <property type="component" value="Unassembled WGS sequence"/>
</dbReference>
<keyword evidence="1" id="KW-0812">Transmembrane</keyword>
<gene>
    <name evidence="2" type="ORF">MKO06_13120</name>
</gene>